<organism evidence="1">
    <name type="scientific">freshwater metagenome</name>
    <dbReference type="NCBI Taxonomy" id="449393"/>
    <lineage>
        <taxon>unclassified sequences</taxon>
        <taxon>metagenomes</taxon>
        <taxon>ecological metagenomes</taxon>
    </lineage>
</organism>
<dbReference type="Pfam" id="PF16262">
    <property type="entry name" value="DUF4916"/>
    <property type="match status" value="1"/>
</dbReference>
<dbReference type="InterPro" id="IPR015797">
    <property type="entry name" value="NUDIX_hydrolase-like_dom_sf"/>
</dbReference>
<dbReference type="InterPro" id="IPR032582">
    <property type="entry name" value="DUF4916"/>
</dbReference>
<name>A0A6J5ZSY7_9ZZZZ</name>
<dbReference type="SUPFAM" id="SSF55811">
    <property type="entry name" value="Nudix"/>
    <property type="match status" value="1"/>
</dbReference>
<sequence length="178" mass="19485">MTDITDNATAWLSSFDLEQARERLPIVYIDAVPVRIDEHGRVTLVGLLLRGMPDGSISRAVISGRVLYGERIRDAIVRHVEKDLGAMALPQVPMNPAPFTVAEYFPDPDITGFHDPRQHAVSLVYVVPMRGDCQPGQGVLDLVWVTPEEAVAENVRAEMSGGQDLLVRLALAHAGQLP</sequence>
<reference evidence="1" key="1">
    <citation type="submission" date="2020-05" db="EMBL/GenBank/DDBJ databases">
        <authorList>
            <person name="Chiriac C."/>
            <person name="Salcher M."/>
            <person name="Ghai R."/>
            <person name="Kavagutti S V."/>
        </authorList>
    </citation>
    <scope>NUCLEOTIDE SEQUENCE</scope>
</reference>
<dbReference type="AlphaFoldDB" id="A0A6J5ZSY7"/>
<dbReference type="EMBL" id="CAESAJ010000196">
    <property type="protein sequence ID" value="CAB4344482.1"/>
    <property type="molecule type" value="Genomic_DNA"/>
</dbReference>
<protein>
    <submittedName>
        <fullName evidence="1">Unannotated protein</fullName>
    </submittedName>
</protein>
<evidence type="ECO:0000313" key="1">
    <source>
        <dbReference type="EMBL" id="CAB4344482.1"/>
    </source>
</evidence>
<gene>
    <name evidence="1" type="ORF">UFOPK3770_01296</name>
</gene>
<dbReference type="Gene3D" id="3.90.79.10">
    <property type="entry name" value="Nucleoside Triphosphate Pyrophosphohydrolase"/>
    <property type="match status" value="1"/>
</dbReference>
<proteinExistence type="predicted"/>
<accession>A0A6J5ZSY7</accession>